<dbReference type="InterPro" id="IPR036291">
    <property type="entry name" value="NAD(P)-bd_dom_sf"/>
</dbReference>
<reference evidence="6" key="1">
    <citation type="journal article" date="2019" name="Mol. Phylogenet. Evol.">
        <title>Morphological evolution and classification of the red algal order Ceramiales inferred using plastid phylogenomics.</title>
        <authorList>
            <person name="Diaz-Tapia P."/>
            <person name="Pasella M.M."/>
            <person name="Verbruggen H."/>
            <person name="Maggs C.A."/>
        </authorList>
    </citation>
    <scope>NUCLEOTIDE SEQUENCE</scope>
    <source>
        <strain evidence="6">PD2948_3</strain>
    </source>
</reference>
<dbReference type="InterPro" id="IPR044256">
    <property type="entry name" value="HCF244-like"/>
</dbReference>
<gene>
    <name evidence="6" type="primary">ycf39</name>
</gene>
<dbReference type="Pfam" id="PF05368">
    <property type="entry name" value="NmrA"/>
    <property type="match status" value="1"/>
</dbReference>
<organism evidence="6">
    <name type="scientific">Dasysiphonia japonica</name>
    <dbReference type="NCBI Taxonomy" id="2506492"/>
    <lineage>
        <taxon>Eukaryota</taxon>
        <taxon>Rhodophyta</taxon>
        <taxon>Florideophyceae</taxon>
        <taxon>Rhodymeniophycidae</taxon>
        <taxon>Ceramiales</taxon>
        <taxon>Dasyaceae</taxon>
        <taxon>Dasysiphonia</taxon>
    </lineage>
</organism>
<dbReference type="SUPFAM" id="SSF51735">
    <property type="entry name" value="NAD(P)-binding Rossmann-fold domains"/>
    <property type="match status" value="1"/>
</dbReference>
<dbReference type="InterPro" id="IPR008030">
    <property type="entry name" value="NmrA-like"/>
</dbReference>
<keyword evidence="3 6" id="KW-0934">Plastid</keyword>
<dbReference type="EMBL" id="MK814642">
    <property type="protein sequence ID" value="QCI05841.1"/>
    <property type="molecule type" value="Genomic_DNA"/>
</dbReference>
<dbReference type="Gene3D" id="3.40.50.720">
    <property type="entry name" value="NAD(P)-binding Rossmann-like Domain"/>
    <property type="match status" value="1"/>
</dbReference>
<proteinExistence type="predicted"/>
<name>A0A4D6WSZ4_9FLOR</name>
<evidence type="ECO:0000256" key="3">
    <source>
        <dbReference type="ARBA" id="ARBA00022640"/>
    </source>
</evidence>
<keyword evidence="4" id="KW-0604">Photosystem II</keyword>
<geneLocation type="plastid" evidence="6"/>
<reference evidence="6" key="2">
    <citation type="submission" date="2019-04" db="EMBL/GenBank/DDBJ databases">
        <authorList>
            <person name="Pasella M."/>
        </authorList>
    </citation>
    <scope>NUCLEOTIDE SEQUENCE</scope>
    <source>
        <strain evidence="6">PD2948_3</strain>
    </source>
</reference>
<dbReference type="PANTHER" id="PTHR47128:SF2">
    <property type="entry name" value="PROTEIN HIGH CHLOROPHYLL FLUORESCENCE PHENOTYPE 244, CHLOROPLASTIC"/>
    <property type="match status" value="1"/>
</dbReference>
<evidence type="ECO:0000313" key="6">
    <source>
        <dbReference type="EMBL" id="QCI05841.1"/>
    </source>
</evidence>
<dbReference type="GO" id="GO:0015979">
    <property type="term" value="P:photosynthesis"/>
    <property type="evidence" value="ECO:0007669"/>
    <property type="project" value="UniProtKB-KW"/>
</dbReference>
<dbReference type="CDD" id="cd05243">
    <property type="entry name" value="SDR_a5"/>
    <property type="match status" value="1"/>
</dbReference>
<evidence type="ECO:0000256" key="1">
    <source>
        <dbReference type="ARBA" id="ARBA00004474"/>
    </source>
</evidence>
<evidence type="ECO:0000256" key="2">
    <source>
        <dbReference type="ARBA" id="ARBA00022531"/>
    </source>
</evidence>
<evidence type="ECO:0000256" key="4">
    <source>
        <dbReference type="ARBA" id="ARBA00023276"/>
    </source>
</evidence>
<feature type="domain" description="NmrA-like" evidence="5">
    <location>
        <begin position="3"/>
        <end position="238"/>
    </location>
</feature>
<dbReference type="AlphaFoldDB" id="A0A4D6WSZ4"/>
<dbReference type="GO" id="GO:0009536">
    <property type="term" value="C:plastid"/>
    <property type="evidence" value="ECO:0007669"/>
    <property type="project" value="UniProtKB-SubCell"/>
</dbReference>
<dbReference type="PANTHER" id="PTHR47128">
    <property type="match status" value="1"/>
</dbReference>
<evidence type="ECO:0000259" key="5">
    <source>
        <dbReference type="Pfam" id="PF05368"/>
    </source>
</evidence>
<dbReference type="GO" id="GO:0009523">
    <property type="term" value="C:photosystem II"/>
    <property type="evidence" value="ECO:0007669"/>
    <property type="project" value="UniProtKB-KW"/>
</dbReference>
<protein>
    <recommendedName>
        <fullName evidence="5">NmrA-like domain-containing protein</fullName>
    </recommendedName>
</protein>
<accession>A0A4D6WSZ4</accession>
<keyword evidence="2" id="KW-0602">Photosynthesis</keyword>
<sequence length="322" mass="36967">MSLLIIGSTGTLGRQIVRRALNEGFQVKCLVRNFRKAAFLKEWGAELIYGDLSVPETIPMSLYGITAIIDSSTTRSHDLFNARKIDLIGKYILLESAKKAKIKHYIFFSILDANKYSSIPLINLKLLIFNRLVKSNLCYTVFNISGFFQGLITQYAIPILDKKTIWLTEESQSISYIGTQDIAKIAVKSLSITKSKNKSFPLGGHRGWSSLEVINLCEQICGKKAKISKISINMLTLLKNFTNLFQWSWDISERLSFISILSEMDNYSKSFNNTLKVFNLQKDEIELLEMYLQEYFQKIMSKLKQLNYKVLNDEKNNNELKF</sequence>
<comment type="subcellular location">
    <subcellularLocation>
        <location evidence="1">Plastid</location>
    </subcellularLocation>
</comment>